<dbReference type="Proteomes" id="UP000277928">
    <property type="component" value="Unassembled WGS sequence"/>
</dbReference>
<evidence type="ECO:0000313" key="3">
    <source>
        <dbReference type="Proteomes" id="UP000277928"/>
    </source>
</evidence>
<protein>
    <submittedName>
        <fullName evidence="2">Uncharacterized protein</fullName>
    </submittedName>
</protein>
<reference evidence="2 3" key="1">
    <citation type="submission" date="2018-08" db="EMBL/GenBank/DDBJ databases">
        <authorList>
            <person name="Laetsch R D."/>
            <person name="Stevens L."/>
            <person name="Kumar S."/>
            <person name="Blaxter L. M."/>
        </authorList>
    </citation>
    <scope>NUCLEOTIDE SEQUENCE [LARGE SCALE GENOMIC DNA]</scope>
</reference>
<proteinExistence type="predicted"/>
<dbReference type="AlphaFoldDB" id="A0A3P6TR76"/>
<name>A0A3P6TR76_LITSI</name>
<organism evidence="2 3">
    <name type="scientific">Litomosoides sigmodontis</name>
    <name type="common">Filarial nematode worm</name>
    <dbReference type="NCBI Taxonomy" id="42156"/>
    <lineage>
        <taxon>Eukaryota</taxon>
        <taxon>Metazoa</taxon>
        <taxon>Ecdysozoa</taxon>
        <taxon>Nematoda</taxon>
        <taxon>Chromadorea</taxon>
        <taxon>Rhabditida</taxon>
        <taxon>Spirurina</taxon>
        <taxon>Spiruromorpha</taxon>
        <taxon>Filarioidea</taxon>
        <taxon>Onchocercidae</taxon>
        <taxon>Litomosoides</taxon>
    </lineage>
</organism>
<evidence type="ECO:0000256" key="1">
    <source>
        <dbReference type="SAM" id="MobiDB-lite"/>
    </source>
</evidence>
<evidence type="ECO:0000313" key="2">
    <source>
        <dbReference type="EMBL" id="VDK68824.1"/>
    </source>
</evidence>
<sequence>MTKKQCNNGSGSIRNFYEKLPDRMGGWVGEEETTNICGMHQWHANGRKRKNRSEAESSRADQIQVDEEDDDVLMVTIVPPMTGR</sequence>
<keyword evidence="3" id="KW-1185">Reference proteome</keyword>
<feature type="region of interest" description="Disordered" evidence="1">
    <location>
        <begin position="44"/>
        <end position="64"/>
    </location>
</feature>
<gene>
    <name evidence="2" type="ORF">NLS_LOCUS559</name>
</gene>
<dbReference type="EMBL" id="UYRX01000014">
    <property type="protein sequence ID" value="VDK68824.1"/>
    <property type="molecule type" value="Genomic_DNA"/>
</dbReference>
<accession>A0A3P6TR76</accession>